<dbReference type="InterPro" id="IPR012340">
    <property type="entry name" value="NA-bd_OB-fold"/>
</dbReference>
<dbReference type="Gene3D" id="6.20.10.30">
    <property type="match status" value="1"/>
</dbReference>
<dbReference type="Gene3D" id="1.10.287.610">
    <property type="entry name" value="Helix hairpin bin"/>
    <property type="match status" value="1"/>
</dbReference>
<dbReference type="SUPFAM" id="SSF52113">
    <property type="entry name" value="BRCT domain"/>
    <property type="match status" value="1"/>
</dbReference>
<feature type="domain" description="BRCT" evidence="15">
    <location>
        <begin position="607"/>
        <end position="684"/>
    </location>
</feature>
<comment type="caution">
    <text evidence="16">The sequence shown here is derived from an EMBL/GenBank/DDBJ whole genome shotgun (WGS) entry which is preliminary data.</text>
</comment>
<dbReference type="AlphaFoldDB" id="A0A2H0KW03"/>
<dbReference type="HAMAP" id="MF_01588">
    <property type="entry name" value="DNA_ligase_A"/>
    <property type="match status" value="1"/>
</dbReference>
<dbReference type="Gene3D" id="3.40.50.10190">
    <property type="entry name" value="BRCT domain"/>
    <property type="match status" value="1"/>
</dbReference>
<evidence type="ECO:0000256" key="12">
    <source>
        <dbReference type="ARBA" id="ARBA00034005"/>
    </source>
</evidence>
<feature type="binding site" evidence="14">
    <location>
        <position position="137"/>
    </location>
    <ligand>
        <name>NAD(+)</name>
        <dbReference type="ChEBI" id="CHEBI:57540"/>
    </ligand>
</feature>
<dbReference type="PROSITE" id="PS50172">
    <property type="entry name" value="BRCT"/>
    <property type="match status" value="1"/>
</dbReference>
<dbReference type="GO" id="GO:0005829">
    <property type="term" value="C:cytosol"/>
    <property type="evidence" value="ECO:0007669"/>
    <property type="project" value="TreeGrafter"/>
</dbReference>
<dbReference type="Gene3D" id="1.10.150.20">
    <property type="entry name" value="5' to 3' exonuclease, C-terminal subdomain"/>
    <property type="match status" value="2"/>
</dbReference>
<dbReference type="GO" id="GO:0006281">
    <property type="term" value="P:DNA repair"/>
    <property type="evidence" value="ECO:0007669"/>
    <property type="project" value="UniProtKB-KW"/>
</dbReference>
<dbReference type="Pfam" id="PF01653">
    <property type="entry name" value="DNA_ligase_aden"/>
    <property type="match status" value="2"/>
</dbReference>
<dbReference type="NCBIfam" id="NF005932">
    <property type="entry name" value="PRK07956.1"/>
    <property type="match status" value="1"/>
</dbReference>
<feature type="binding site" evidence="14">
    <location>
        <position position="333"/>
    </location>
    <ligand>
        <name>NAD(+)</name>
        <dbReference type="ChEBI" id="CHEBI:57540"/>
    </ligand>
</feature>
<protein>
    <recommendedName>
        <fullName evidence="3 14">DNA ligase</fullName>
        <ecNumber evidence="2 14">6.5.1.2</ecNumber>
    </recommendedName>
    <alternativeName>
        <fullName evidence="14">Polydeoxyribonucleotide synthase [NAD(+)]</fullName>
    </alternativeName>
</protein>
<dbReference type="PIRSF" id="PIRSF001604">
    <property type="entry name" value="LigA"/>
    <property type="match status" value="1"/>
</dbReference>
<feature type="binding site" evidence="14">
    <location>
        <begin position="83"/>
        <end position="84"/>
    </location>
    <ligand>
        <name>NAD(+)</name>
        <dbReference type="ChEBI" id="CHEBI:57540"/>
    </ligand>
</feature>
<dbReference type="InterPro" id="IPR013839">
    <property type="entry name" value="DNAligase_adenylation"/>
</dbReference>
<dbReference type="Gene3D" id="2.40.50.140">
    <property type="entry name" value="Nucleic acid-binding proteins"/>
    <property type="match status" value="1"/>
</dbReference>
<feature type="binding site" evidence="14">
    <location>
        <position position="430"/>
    </location>
    <ligand>
        <name>Zn(2+)</name>
        <dbReference type="ChEBI" id="CHEBI:29105"/>
    </ligand>
</feature>
<dbReference type="InterPro" id="IPR004149">
    <property type="entry name" value="Znf_DNAligase_C4"/>
</dbReference>
<evidence type="ECO:0000256" key="13">
    <source>
        <dbReference type="ARBA" id="ARBA00060881"/>
    </source>
</evidence>
<dbReference type="InterPro" id="IPR013840">
    <property type="entry name" value="DNAligase_N"/>
</dbReference>
<evidence type="ECO:0000256" key="5">
    <source>
        <dbReference type="ARBA" id="ARBA00022705"/>
    </source>
</evidence>
<dbReference type="Pfam" id="PF03119">
    <property type="entry name" value="DNA_ligase_ZBD"/>
    <property type="match status" value="1"/>
</dbReference>
<keyword evidence="7 14" id="KW-0227">DNA damage</keyword>
<feature type="active site" description="N6-AMP-lysine intermediate" evidence="14">
    <location>
        <position position="116"/>
    </location>
</feature>
<dbReference type="PANTHER" id="PTHR23389:SF9">
    <property type="entry name" value="DNA LIGASE"/>
    <property type="match status" value="1"/>
</dbReference>
<feature type="binding site" evidence="14">
    <location>
        <begin position="34"/>
        <end position="38"/>
    </location>
    <ligand>
        <name>NAD(+)</name>
        <dbReference type="ChEBI" id="CHEBI:57540"/>
    </ligand>
</feature>
<dbReference type="GO" id="GO:0003911">
    <property type="term" value="F:DNA ligase (NAD+) activity"/>
    <property type="evidence" value="ECO:0007669"/>
    <property type="project" value="UniProtKB-UniRule"/>
</dbReference>
<dbReference type="InterPro" id="IPR010994">
    <property type="entry name" value="RuvA_2-like"/>
</dbReference>
<organism evidence="16 17">
    <name type="scientific">Candidatus Portnoybacteria bacterium CG11_big_fil_rev_8_21_14_0_20_40_15</name>
    <dbReference type="NCBI Taxonomy" id="1974817"/>
    <lineage>
        <taxon>Bacteria</taxon>
        <taxon>Candidatus Portnoyibacteriota</taxon>
    </lineage>
</organism>
<dbReference type="Proteomes" id="UP000229317">
    <property type="component" value="Unassembled WGS sequence"/>
</dbReference>
<dbReference type="EC" id="6.5.1.2" evidence="2 14"/>
<feature type="binding site" evidence="14">
    <location>
        <position position="445"/>
    </location>
    <ligand>
        <name>Zn(2+)</name>
        <dbReference type="ChEBI" id="CHEBI:29105"/>
    </ligand>
</feature>
<keyword evidence="11 14" id="KW-0234">DNA repair</keyword>
<dbReference type="NCBIfam" id="TIGR00575">
    <property type="entry name" value="dnlj"/>
    <property type="match status" value="1"/>
</dbReference>
<dbReference type="GO" id="GO:0006260">
    <property type="term" value="P:DNA replication"/>
    <property type="evidence" value="ECO:0007669"/>
    <property type="project" value="UniProtKB-KW"/>
</dbReference>
<evidence type="ECO:0000256" key="3">
    <source>
        <dbReference type="ARBA" id="ARBA00013308"/>
    </source>
</evidence>
<dbReference type="InterPro" id="IPR036420">
    <property type="entry name" value="BRCT_dom_sf"/>
</dbReference>
<dbReference type="SUPFAM" id="SSF47781">
    <property type="entry name" value="RuvA domain 2-like"/>
    <property type="match status" value="1"/>
</dbReference>
<dbReference type="SUPFAM" id="SSF50249">
    <property type="entry name" value="Nucleic acid-binding proteins"/>
    <property type="match status" value="1"/>
</dbReference>
<evidence type="ECO:0000256" key="7">
    <source>
        <dbReference type="ARBA" id="ARBA00022763"/>
    </source>
</evidence>
<feature type="binding site" evidence="14">
    <location>
        <position position="114"/>
    </location>
    <ligand>
        <name>NAD(+)</name>
        <dbReference type="ChEBI" id="CHEBI:57540"/>
    </ligand>
</feature>
<evidence type="ECO:0000313" key="17">
    <source>
        <dbReference type="Proteomes" id="UP000229317"/>
    </source>
</evidence>
<dbReference type="Gene3D" id="3.30.470.30">
    <property type="entry name" value="DNA ligase/mRNA capping enzyme"/>
    <property type="match status" value="1"/>
</dbReference>
<feature type="binding site" evidence="14">
    <location>
        <position position="450"/>
    </location>
    <ligand>
        <name>Zn(2+)</name>
        <dbReference type="ChEBI" id="CHEBI:29105"/>
    </ligand>
</feature>
<dbReference type="SMART" id="SM00532">
    <property type="entry name" value="LIGANc"/>
    <property type="match status" value="1"/>
</dbReference>
<dbReference type="PANTHER" id="PTHR23389">
    <property type="entry name" value="CHROMOSOME TRANSMISSION FIDELITY FACTOR 18"/>
    <property type="match status" value="1"/>
</dbReference>
<dbReference type="InterPro" id="IPR041663">
    <property type="entry name" value="DisA/LigA_HHH"/>
</dbReference>
<feature type="binding site" evidence="14">
    <location>
        <position position="427"/>
    </location>
    <ligand>
        <name>Zn(2+)</name>
        <dbReference type="ChEBI" id="CHEBI:29105"/>
    </ligand>
</feature>
<dbReference type="InterPro" id="IPR004150">
    <property type="entry name" value="NAD_DNA_ligase_OB"/>
</dbReference>
<evidence type="ECO:0000256" key="14">
    <source>
        <dbReference type="HAMAP-Rule" id="MF_01588"/>
    </source>
</evidence>
<evidence type="ECO:0000256" key="10">
    <source>
        <dbReference type="ARBA" id="ARBA00023027"/>
    </source>
</evidence>
<dbReference type="Pfam" id="PF03120">
    <property type="entry name" value="OB_DNA_ligase"/>
    <property type="match status" value="1"/>
</dbReference>
<evidence type="ECO:0000313" key="16">
    <source>
        <dbReference type="EMBL" id="PIQ75604.1"/>
    </source>
</evidence>
<comment type="similarity">
    <text evidence="13 14">Belongs to the NAD-dependent DNA ligase family. LigA subfamily.</text>
</comment>
<evidence type="ECO:0000256" key="6">
    <source>
        <dbReference type="ARBA" id="ARBA00022723"/>
    </source>
</evidence>
<dbReference type="GO" id="GO:0046872">
    <property type="term" value="F:metal ion binding"/>
    <property type="evidence" value="ECO:0007669"/>
    <property type="project" value="UniProtKB-KW"/>
</dbReference>
<comment type="catalytic activity">
    <reaction evidence="12 14">
        <text>NAD(+) + (deoxyribonucleotide)n-3'-hydroxyl + 5'-phospho-(deoxyribonucleotide)m = (deoxyribonucleotide)n+m + AMP + beta-nicotinamide D-nucleotide.</text>
        <dbReference type="EC" id="6.5.1.2"/>
    </reaction>
</comment>
<evidence type="ECO:0000256" key="9">
    <source>
        <dbReference type="ARBA" id="ARBA00022842"/>
    </source>
</evidence>
<dbReference type="FunFam" id="1.10.150.20:FF:000007">
    <property type="entry name" value="DNA ligase"/>
    <property type="match status" value="1"/>
</dbReference>
<dbReference type="FunFam" id="1.10.287.610:FF:000002">
    <property type="entry name" value="DNA ligase"/>
    <property type="match status" value="1"/>
</dbReference>
<keyword evidence="10 14" id="KW-0520">NAD</keyword>
<evidence type="ECO:0000259" key="15">
    <source>
        <dbReference type="PROSITE" id="PS50172"/>
    </source>
</evidence>
<accession>A0A2H0KW03</accession>
<gene>
    <name evidence="14" type="primary">ligA</name>
    <name evidence="16" type="ORF">COV84_00375</name>
</gene>
<dbReference type="SMART" id="SM00292">
    <property type="entry name" value="BRCT"/>
    <property type="match status" value="1"/>
</dbReference>
<reference evidence="16 17" key="1">
    <citation type="submission" date="2017-09" db="EMBL/GenBank/DDBJ databases">
        <title>Depth-based differentiation of microbial function through sediment-hosted aquifers and enrichment of novel symbionts in the deep terrestrial subsurface.</title>
        <authorList>
            <person name="Probst A.J."/>
            <person name="Ladd B."/>
            <person name="Jarett J.K."/>
            <person name="Geller-Mcgrath D.E."/>
            <person name="Sieber C.M."/>
            <person name="Emerson J.B."/>
            <person name="Anantharaman K."/>
            <person name="Thomas B.C."/>
            <person name="Malmstrom R."/>
            <person name="Stieglmeier M."/>
            <person name="Klingl A."/>
            <person name="Woyke T."/>
            <person name="Ryan C.M."/>
            <person name="Banfield J.F."/>
        </authorList>
    </citation>
    <scope>NUCLEOTIDE SEQUENCE [LARGE SCALE GENOMIC DNA]</scope>
    <source>
        <strain evidence="16">CG11_big_fil_rev_8_21_14_0_20_40_15</strain>
    </source>
</reference>
<dbReference type="Pfam" id="PF12826">
    <property type="entry name" value="HHH_2"/>
    <property type="match status" value="1"/>
</dbReference>
<feature type="binding site" evidence="14">
    <location>
        <position position="195"/>
    </location>
    <ligand>
        <name>NAD(+)</name>
        <dbReference type="ChEBI" id="CHEBI:57540"/>
    </ligand>
</feature>
<keyword evidence="8 14" id="KW-0862">Zinc</keyword>
<dbReference type="CDD" id="cd17748">
    <property type="entry name" value="BRCT_DNA_ligase_like"/>
    <property type="match status" value="1"/>
</dbReference>
<keyword evidence="6 14" id="KW-0479">Metal-binding</keyword>
<evidence type="ECO:0000256" key="4">
    <source>
        <dbReference type="ARBA" id="ARBA00022598"/>
    </source>
</evidence>
<dbReference type="EMBL" id="PCVO01000004">
    <property type="protein sequence ID" value="PIQ75604.1"/>
    <property type="molecule type" value="Genomic_DNA"/>
</dbReference>
<keyword evidence="14" id="KW-0464">Manganese</keyword>
<dbReference type="FunFam" id="2.40.50.140:FF:000012">
    <property type="entry name" value="DNA ligase"/>
    <property type="match status" value="1"/>
</dbReference>
<proteinExistence type="inferred from homology"/>
<dbReference type="SUPFAM" id="SSF56091">
    <property type="entry name" value="DNA ligase/mRNA capping enzyme, catalytic domain"/>
    <property type="match status" value="1"/>
</dbReference>
<keyword evidence="5 14" id="KW-0235">DNA replication</keyword>
<dbReference type="CDD" id="cd00114">
    <property type="entry name" value="LIGANc"/>
    <property type="match status" value="1"/>
</dbReference>
<evidence type="ECO:0000256" key="2">
    <source>
        <dbReference type="ARBA" id="ARBA00012722"/>
    </source>
</evidence>
<evidence type="ECO:0000256" key="8">
    <source>
        <dbReference type="ARBA" id="ARBA00022833"/>
    </source>
</evidence>
<name>A0A2H0KW03_9BACT</name>
<sequence length="684" mass="76633">MTKQEANKRIEKLRELINHHRYKYHVLDNPEISDAAFDTLKNELEELELKFSDLVTPDSPTQRVGGEALDKFKKVGHLVPMLSLNDAFGEQELRDWEVRIKKLVPSAKLDYFCELKMDGLAVSLIFEKGIFWRGATRGDGKIGEDVSQNLKTIEAIPLRLREPEESELKKAGFGSAQIKEIISAVKNGKIEVRGEAIMTKKVFEELNRLYKKEGKSLLANPRNGAAGSIRQLDSKITASRKLDCYIYQVVTDFGQKTHAQEHELAKLIGFKTIPENKYCKNLDEVIKFHEHWAENRGKLAFECDGMVVVVNDNSLHKKLGVVGKAPRWMIAYKFSGKEATTIVEDIIVNVGRTGTLTPVAVLKAVSVGGVTITHATLHNMDEISRLSIKIGDTVIVRRAGDVIPDIVKVLPKLRTGKEKEFHMPKYCPMCGGKVVRLKGEVAYRCANKNCYAVNRRRLMHFVSKPAMNIEGLGKEIIDQLMREGLVREPSDFYEIKEGDLELLDRFAEKSAQNLIESIEQARRVPLARFLNALGILHVGEETAIDLASHFGSIQNIKNASLDQINSISNIGEVVARSIWQWFNDERNKKLLSNLLKYVKIENPKVVPKKQTLAGKTIVLTGELEGLARDQAKAAIREHGGDISSSVSKNTNLVVAGANPGTKYDKAKELGVKIIGEKEFLRLIK</sequence>
<comment type="caution">
    <text evidence="14">Lacks conserved residue(s) required for the propagation of feature annotation.</text>
</comment>
<dbReference type="InterPro" id="IPR001679">
    <property type="entry name" value="DNA_ligase"/>
</dbReference>
<keyword evidence="4 14" id="KW-0436">Ligase</keyword>
<evidence type="ECO:0000256" key="1">
    <source>
        <dbReference type="ARBA" id="ARBA00004067"/>
    </source>
</evidence>
<dbReference type="Pfam" id="PF00533">
    <property type="entry name" value="BRCT"/>
    <property type="match status" value="1"/>
</dbReference>
<dbReference type="InterPro" id="IPR001357">
    <property type="entry name" value="BRCT_dom"/>
</dbReference>
<dbReference type="FunFam" id="1.10.150.20:FF:000006">
    <property type="entry name" value="DNA ligase"/>
    <property type="match status" value="1"/>
</dbReference>
<comment type="function">
    <text evidence="1 14">DNA ligase that catalyzes the formation of phosphodiester linkages between 5'-phosphoryl and 3'-hydroxyl groups in double-stranded DNA using NAD as a coenzyme and as the energy source for the reaction. It is essential for DNA replication and repair of damaged DNA.</text>
</comment>
<evidence type="ECO:0000256" key="11">
    <source>
        <dbReference type="ARBA" id="ARBA00023204"/>
    </source>
</evidence>
<comment type="cofactor">
    <cofactor evidence="14">
        <name>Mg(2+)</name>
        <dbReference type="ChEBI" id="CHEBI:18420"/>
    </cofactor>
    <cofactor evidence="14">
        <name>Mn(2+)</name>
        <dbReference type="ChEBI" id="CHEBI:29035"/>
    </cofactor>
</comment>
<keyword evidence="9 14" id="KW-0460">Magnesium</keyword>